<evidence type="ECO:0000313" key="2">
    <source>
        <dbReference type="EMBL" id="CAF4439213.1"/>
    </source>
</evidence>
<gene>
    <name evidence="2" type="ORF">UJA718_LOCUS21957</name>
</gene>
<dbReference type="Proteomes" id="UP000663873">
    <property type="component" value="Unassembled WGS sequence"/>
</dbReference>
<sequence length="240" mass="27943">RTEKRIHINNAYFINHPKSLSTPSCIENQSNEKKSDDDDDSRKYDEDNDEDSTNDRPKKQRFHQADRHVLTKDKRKVNSNNDNNLQINFSTDDVQRCLGEDFYHQLENNNINNNNNNNTINFDDWAHFLEQQNSQQIESNSPTSLECFYAETLDDDTLLSNSVPNKSSVPHQKPRYGDFSKSDHEIITPESMTKLPSCKSKPSDTFRRWRKPQSITNQFDNDDEVFISHSANGLCRQVTP</sequence>
<name>A0A820RRV2_9BILA</name>
<evidence type="ECO:0000256" key="1">
    <source>
        <dbReference type="SAM" id="MobiDB-lite"/>
    </source>
</evidence>
<keyword evidence="3" id="KW-1185">Reference proteome</keyword>
<feature type="non-terminal residue" evidence="2">
    <location>
        <position position="1"/>
    </location>
</feature>
<feature type="compositionally biased region" description="Basic and acidic residues" evidence="1">
    <location>
        <begin position="53"/>
        <end position="63"/>
    </location>
</feature>
<feature type="compositionally biased region" description="Basic and acidic residues" evidence="1">
    <location>
        <begin position="30"/>
        <end position="45"/>
    </location>
</feature>
<accession>A0A820RRV2</accession>
<feature type="region of interest" description="Disordered" evidence="1">
    <location>
        <begin position="15"/>
        <end position="63"/>
    </location>
</feature>
<feature type="region of interest" description="Disordered" evidence="1">
    <location>
        <begin position="161"/>
        <end position="181"/>
    </location>
</feature>
<dbReference type="EMBL" id="CAJOBP010004406">
    <property type="protein sequence ID" value="CAF4439213.1"/>
    <property type="molecule type" value="Genomic_DNA"/>
</dbReference>
<feature type="compositionally biased region" description="Polar residues" evidence="1">
    <location>
        <begin position="161"/>
        <end position="170"/>
    </location>
</feature>
<evidence type="ECO:0000313" key="3">
    <source>
        <dbReference type="Proteomes" id="UP000663873"/>
    </source>
</evidence>
<protein>
    <submittedName>
        <fullName evidence="2">Uncharacterized protein</fullName>
    </submittedName>
</protein>
<dbReference type="AlphaFoldDB" id="A0A820RRV2"/>
<proteinExistence type="predicted"/>
<comment type="caution">
    <text evidence="2">The sequence shown here is derived from an EMBL/GenBank/DDBJ whole genome shotgun (WGS) entry which is preliminary data.</text>
</comment>
<organism evidence="2 3">
    <name type="scientific">Rotaria socialis</name>
    <dbReference type="NCBI Taxonomy" id="392032"/>
    <lineage>
        <taxon>Eukaryota</taxon>
        <taxon>Metazoa</taxon>
        <taxon>Spiralia</taxon>
        <taxon>Gnathifera</taxon>
        <taxon>Rotifera</taxon>
        <taxon>Eurotatoria</taxon>
        <taxon>Bdelloidea</taxon>
        <taxon>Philodinida</taxon>
        <taxon>Philodinidae</taxon>
        <taxon>Rotaria</taxon>
    </lineage>
</organism>
<reference evidence="2" key="1">
    <citation type="submission" date="2021-02" db="EMBL/GenBank/DDBJ databases">
        <authorList>
            <person name="Nowell W R."/>
        </authorList>
    </citation>
    <scope>NUCLEOTIDE SEQUENCE</scope>
</reference>
<feature type="compositionally biased region" description="Polar residues" evidence="1">
    <location>
        <begin position="18"/>
        <end position="27"/>
    </location>
</feature>